<feature type="coiled-coil region" evidence="4">
    <location>
        <begin position="95"/>
        <end position="156"/>
    </location>
</feature>
<name>A0A1R3W3J7_9GAMM</name>
<evidence type="ECO:0000256" key="2">
    <source>
        <dbReference type="ARBA" id="ARBA00009477"/>
    </source>
</evidence>
<evidence type="ECO:0000256" key="5">
    <source>
        <dbReference type="SAM" id="SignalP"/>
    </source>
</evidence>
<feature type="signal peptide" evidence="5">
    <location>
        <begin position="1"/>
        <end position="23"/>
    </location>
</feature>
<evidence type="ECO:0000259" key="7">
    <source>
        <dbReference type="Pfam" id="PF25954"/>
    </source>
</evidence>
<dbReference type="Proteomes" id="UP000223759">
    <property type="component" value="Unassembled WGS sequence"/>
</dbReference>
<feature type="domain" description="CusB-like beta-barrel" evidence="7">
    <location>
        <begin position="198"/>
        <end position="271"/>
    </location>
</feature>
<dbReference type="Gene3D" id="2.40.50.100">
    <property type="match status" value="1"/>
</dbReference>
<evidence type="ECO:0000259" key="8">
    <source>
        <dbReference type="Pfam" id="PF25967"/>
    </source>
</evidence>
<dbReference type="NCBIfam" id="TIGR01730">
    <property type="entry name" value="RND_mfp"/>
    <property type="match status" value="1"/>
</dbReference>
<sequence length="347" mass="37914">MKKILSMAALAALLLLAAFWLFAPKNDAPTRAGPQGPVLVVAAPVDEALFQTRLSALGTAIANESVDITARVTAPVSAIEFVDGQQVQANRVLVRLQADQELAEAREQAVRVEEQRRELDRIRGLVADRNLPRQRLDEQQSRVSEAEARLEAVQSRVTDRVIRAPFDGVVGFRRVSVGAMVSTGTIITTLDDINSIKLDFNVPETFLPGIAVGQNIEASGAAFPDELFRGVVTGVDVRVDPSTRAAMVRAEIPNPDARLRPGMLLTVQLIKDERLSLSIPEGALLQRLDEHFVYVITAENTIERRVVTIGRRQPGVVEILEGLSAGEQVVAEGTMRVRPRSRVEVRS</sequence>
<dbReference type="InterPro" id="IPR058625">
    <property type="entry name" value="MdtA-like_BSH"/>
</dbReference>
<organism evidence="9 10">
    <name type="scientific">Ectothiorhodosinus mongolicus</name>
    <dbReference type="NCBI Taxonomy" id="233100"/>
    <lineage>
        <taxon>Bacteria</taxon>
        <taxon>Pseudomonadati</taxon>
        <taxon>Pseudomonadota</taxon>
        <taxon>Gammaproteobacteria</taxon>
        <taxon>Chromatiales</taxon>
        <taxon>Ectothiorhodospiraceae</taxon>
        <taxon>Ectothiorhodosinus</taxon>
    </lineage>
</organism>
<dbReference type="GO" id="GO:1990281">
    <property type="term" value="C:efflux pump complex"/>
    <property type="evidence" value="ECO:0007669"/>
    <property type="project" value="TreeGrafter"/>
</dbReference>
<keyword evidence="4" id="KW-0175">Coiled coil</keyword>
<evidence type="ECO:0000313" key="9">
    <source>
        <dbReference type="EMBL" id="SIT71165.1"/>
    </source>
</evidence>
<comment type="subcellular location">
    <subcellularLocation>
        <location evidence="1">Cell envelope</location>
    </subcellularLocation>
</comment>
<dbReference type="Gene3D" id="2.40.30.170">
    <property type="match status" value="1"/>
</dbReference>
<dbReference type="FunFam" id="2.40.30.170:FF:000010">
    <property type="entry name" value="Efflux RND transporter periplasmic adaptor subunit"/>
    <property type="match status" value="1"/>
</dbReference>
<protein>
    <submittedName>
        <fullName evidence="9">Membrane fusion protein, multidrug efflux system</fullName>
    </submittedName>
</protein>
<dbReference type="AlphaFoldDB" id="A0A1R3W3J7"/>
<evidence type="ECO:0000256" key="3">
    <source>
        <dbReference type="ARBA" id="ARBA00022448"/>
    </source>
</evidence>
<dbReference type="PANTHER" id="PTHR30469:SF16">
    <property type="entry name" value="HAE1 FAMILY EFFLUX PUMP MFP COMPONENT"/>
    <property type="match status" value="1"/>
</dbReference>
<dbReference type="Pfam" id="PF25917">
    <property type="entry name" value="BSH_RND"/>
    <property type="match status" value="1"/>
</dbReference>
<dbReference type="SUPFAM" id="SSF111369">
    <property type="entry name" value="HlyD-like secretion proteins"/>
    <property type="match status" value="1"/>
</dbReference>
<evidence type="ECO:0000313" key="10">
    <source>
        <dbReference type="Proteomes" id="UP000223759"/>
    </source>
</evidence>
<dbReference type="Pfam" id="PF25954">
    <property type="entry name" value="Beta-barrel_RND_2"/>
    <property type="match status" value="1"/>
</dbReference>
<dbReference type="InterPro" id="IPR058627">
    <property type="entry name" value="MdtA-like_C"/>
</dbReference>
<keyword evidence="3" id="KW-0813">Transport</keyword>
<dbReference type="InterPro" id="IPR006143">
    <property type="entry name" value="RND_pump_MFP"/>
</dbReference>
<gene>
    <name evidence="9" type="ORF">SAMN05216526_1493</name>
</gene>
<dbReference type="EMBL" id="FTPK01000002">
    <property type="protein sequence ID" value="SIT71165.1"/>
    <property type="molecule type" value="Genomic_DNA"/>
</dbReference>
<feature type="chain" id="PRO_5012232808" evidence="5">
    <location>
        <begin position="24"/>
        <end position="347"/>
    </location>
</feature>
<dbReference type="PANTHER" id="PTHR30469">
    <property type="entry name" value="MULTIDRUG RESISTANCE PROTEIN MDTA"/>
    <property type="match status" value="1"/>
</dbReference>
<accession>A0A1R3W3J7</accession>
<proteinExistence type="inferred from homology"/>
<dbReference type="STRING" id="233100.SAMN05216526_1493"/>
<comment type="similarity">
    <text evidence="2">Belongs to the membrane fusion protein (MFP) (TC 8.A.1) family.</text>
</comment>
<evidence type="ECO:0000256" key="1">
    <source>
        <dbReference type="ARBA" id="ARBA00004196"/>
    </source>
</evidence>
<evidence type="ECO:0000256" key="4">
    <source>
        <dbReference type="SAM" id="Coils"/>
    </source>
</evidence>
<dbReference type="InterPro" id="IPR058792">
    <property type="entry name" value="Beta-barrel_RND_2"/>
</dbReference>
<dbReference type="GO" id="GO:0015562">
    <property type="term" value="F:efflux transmembrane transporter activity"/>
    <property type="evidence" value="ECO:0007669"/>
    <property type="project" value="TreeGrafter"/>
</dbReference>
<keyword evidence="5" id="KW-0732">Signal</keyword>
<dbReference type="RefSeq" id="WP_076755848.1">
    <property type="nucleotide sequence ID" value="NZ_CP023018.1"/>
</dbReference>
<dbReference type="Gene3D" id="1.10.287.470">
    <property type="entry name" value="Helix hairpin bin"/>
    <property type="match status" value="1"/>
</dbReference>
<feature type="domain" description="Multidrug resistance protein MdtA-like C-terminal permuted SH3" evidence="8">
    <location>
        <begin position="279"/>
        <end position="334"/>
    </location>
</feature>
<dbReference type="Gene3D" id="2.40.420.20">
    <property type="match status" value="1"/>
</dbReference>
<reference evidence="9 10" key="1">
    <citation type="submission" date="2017-01" db="EMBL/GenBank/DDBJ databases">
        <authorList>
            <person name="Mah S.A."/>
            <person name="Swanson W.J."/>
            <person name="Moy G.W."/>
            <person name="Vacquier V.D."/>
        </authorList>
    </citation>
    <scope>NUCLEOTIDE SEQUENCE [LARGE SCALE GENOMIC DNA]</scope>
    <source>
        <strain evidence="9 10">M9</strain>
    </source>
</reference>
<keyword evidence="10" id="KW-1185">Reference proteome</keyword>
<feature type="domain" description="Multidrug resistance protein MdtA-like barrel-sandwich hybrid" evidence="6">
    <location>
        <begin position="65"/>
        <end position="185"/>
    </location>
</feature>
<evidence type="ECO:0000259" key="6">
    <source>
        <dbReference type="Pfam" id="PF25917"/>
    </source>
</evidence>
<dbReference type="Pfam" id="PF25967">
    <property type="entry name" value="RND-MFP_C"/>
    <property type="match status" value="1"/>
</dbReference>